<evidence type="ECO:0000313" key="3">
    <source>
        <dbReference type="Proteomes" id="UP000230066"/>
    </source>
</evidence>
<proteinExistence type="predicted"/>
<organism evidence="2 3">
    <name type="scientific">Fasciola hepatica</name>
    <name type="common">Liver fluke</name>
    <dbReference type="NCBI Taxonomy" id="6192"/>
    <lineage>
        <taxon>Eukaryota</taxon>
        <taxon>Metazoa</taxon>
        <taxon>Spiralia</taxon>
        <taxon>Lophotrochozoa</taxon>
        <taxon>Platyhelminthes</taxon>
        <taxon>Trematoda</taxon>
        <taxon>Digenea</taxon>
        <taxon>Plagiorchiida</taxon>
        <taxon>Echinostomata</taxon>
        <taxon>Echinostomatoidea</taxon>
        <taxon>Fasciolidae</taxon>
        <taxon>Fasciola</taxon>
    </lineage>
</organism>
<sequence length="133" mass="15545">MQYVSVTIMHFVYAIVSAWARAKSWACIAVIDSTNEVIRCGWLDTNDELYSSPCPSVIENPEHFKSYLPGLRLRCERKCRRKTKILQVIYLQEHHSCCTELSVVRGMPIMFHYACGKYNLNMYDKITRERVDC</sequence>
<comment type="caution">
    <text evidence="2">The sequence shown here is derived from an EMBL/GenBank/DDBJ whole genome shotgun (WGS) entry which is preliminary data.</text>
</comment>
<dbReference type="Proteomes" id="UP000230066">
    <property type="component" value="Unassembled WGS sequence"/>
</dbReference>
<name>A0A4E0S3J6_FASHE</name>
<gene>
    <name evidence="2" type="ORF">D915_001481</name>
</gene>
<protein>
    <recommendedName>
        <fullName evidence="4">Secreted protein</fullName>
    </recommendedName>
</protein>
<keyword evidence="1" id="KW-0732">Signal</keyword>
<reference evidence="2" key="1">
    <citation type="submission" date="2019-03" db="EMBL/GenBank/DDBJ databases">
        <title>Improved annotation for the trematode Fasciola hepatica.</title>
        <authorList>
            <person name="Choi Y.-J."/>
            <person name="Martin J."/>
            <person name="Mitreva M."/>
        </authorList>
    </citation>
    <scope>NUCLEOTIDE SEQUENCE [LARGE SCALE GENOMIC DNA]</scope>
</reference>
<feature type="signal peptide" evidence="1">
    <location>
        <begin position="1"/>
        <end position="22"/>
    </location>
</feature>
<feature type="chain" id="PRO_5020024152" description="Secreted protein" evidence="1">
    <location>
        <begin position="23"/>
        <end position="133"/>
    </location>
</feature>
<keyword evidence="3" id="KW-1185">Reference proteome</keyword>
<dbReference type="AlphaFoldDB" id="A0A4E0S3J6"/>
<evidence type="ECO:0008006" key="4">
    <source>
        <dbReference type="Google" id="ProtNLM"/>
    </source>
</evidence>
<dbReference type="EMBL" id="JXXN02000390">
    <property type="protein sequence ID" value="THD27550.1"/>
    <property type="molecule type" value="Genomic_DNA"/>
</dbReference>
<accession>A0A4E0S3J6</accession>
<evidence type="ECO:0000256" key="1">
    <source>
        <dbReference type="SAM" id="SignalP"/>
    </source>
</evidence>
<evidence type="ECO:0000313" key="2">
    <source>
        <dbReference type="EMBL" id="THD27550.1"/>
    </source>
</evidence>